<evidence type="ECO:0000256" key="2">
    <source>
        <dbReference type="ARBA" id="ARBA00022475"/>
    </source>
</evidence>
<dbReference type="InterPro" id="IPR050297">
    <property type="entry name" value="LipidA_mod_glycosyltrf_83"/>
</dbReference>
<feature type="transmembrane region" description="Helical" evidence="8">
    <location>
        <begin position="144"/>
        <end position="162"/>
    </location>
</feature>
<evidence type="ECO:0000256" key="8">
    <source>
        <dbReference type="SAM" id="Phobius"/>
    </source>
</evidence>
<feature type="transmembrane region" description="Helical" evidence="8">
    <location>
        <begin position="323"/>
        <end position="340"/>
    </location>
</feature>
<feature type="transmembrane region" description="Helical" evidence="8">
    <location>
        <begin position="352"/>
        <end position="371"/>
    </location>
</feature>
<feature type="transmembrane region" description="Helical" evidence="8">
    <location>
        <begin position="412"/>
        <end position="433"/>
    </location>
</feature>
<comment type="subcellular location">
    <subcellularLocation>
        <location evidence="1">Cell membrane</location>
        <topology evidence="1">Multi-pass membrane protein</topology>
    </subcellularLocation>
</comment>
<feature type="domain" description="Glycosyltransferase RgtA/B/C/D-like" evidence="9">
    <location>
        <begin position="72"/>
        <end position="231"/>
    </location>
</feature>
<evidence type="ECO:0000256" key="6">
    <source>
        <dbReference type="ARBA" id="ARBA00022989"/>
    </source>
</evidence>
<evidence type="ECO:0000256" key="3">
    <source>
        <dbReference type="ARBA" id="ARBA00022676"/>
    </source>
</evidence>
<evidence type="ECO:0000256" key="5">
    <source>
        <dbReference type="ARBA" id="ARBA00022692"/>
    </source>
</evidence>
<name>A0A0G1CJX1_9BACT</name>
<evidence type="ECO:0000259" key="9">
    <source>
        <dbReference type="Pfam" id="PF13231"/>
    </source>
</evidence>
<evidence type="ECO:0000313" key="10">
    <source>
        <dbReference type="EMBL" id="KKS85794.1"/>
    </source>
</evidence>
<dbReference type="GO" id="GO:0016763">
    <property type="term" value="F:pentosyltransferase activity"/>
    <property type="evidence" value="ECO:0007669"/>
    <property type="project" value="TreeGrafter"/>
</dbReference>
<accession>A0A0G1CJX1</accession>
<keyword evidence="7 8" id="KW-0472">Membrane</keyword>
<dbReference type="EMBL" id="LCFD01000015">
    <property type="protein sequence ID" value="KKS85794.1"/>
    <property type="molecule type" value="Genomic_DNA"/>
</dbReference>
<dbReference type="STRING" id="1618446.UV61_C0015G0008"/>
<dbReference type="GO" id="GO:0005886">
    <property type="term" value="C:plasma membrane"/>
    <property type="evidence" value="ECO:0007669"/>
    <property type="project" value="UniProtKB-SubCell"/>
</dbReference>
<dbReference type="Pfam" id="PF13231">
    <property type="entry name" value="PMT_2"/>
    <property type="match status" value="1"/>
</dbReference>
<dbReference type="AlphaFoldDB" id="A0A0G1CJX1"/>
<feature type="transmembrane region" description="Helical" evidence="8">
    <location>
        <begin position="94"/>
        <end position="114"/>
    </location>
</feature>
<keyword evidence="2" id="KW-1003">Cell membrane</keyword>
<sequence length="547" mass="62410">MKRLLGFWPLLTLIFALAFFLRIYRVADTPHDLYVDEVAIGWNAYSILKTGRDEYGTRLPLFFRSYDDYKLPVYIYATTLSEAILGKTAFAVRFPAVLFGTLTVLVFILLVKLLTGSQKLALLTGLLLAISPVSLQFTRAGYEAGMAVFWTVLGVYLMLLDLENKKKTFFWGVTCLVISLYTYHFSRIVAPLLFSGILYWYRARLRQIIQRKSARVTALFLILVTLPFIVYAVSPGGLARARSESFLKEIPAHIGKSLTTSLGWDIDHWLKNYLAHFSFNFLFFAGDGIGRHGVREIGELYLWQLPFLAIGLIGTIRRRTKPNQLFLFWLLVSPVAASLATPSPHAVRSLPMIVPLIYFTAAGIIKYISFVSRHSGKRIRQLAESESRIHLSAQVEILESSSDQTRVIFRRMGTLTITTIIAYFLLSYLHIYYVHYPNRTSPDWSGGYKEALDFVFAHENQYEKVALTRSLSNGYAYLYFYGQFDPSRVNISPRPQMGFGKYEFVDVPYTLPKNTLYVAQPTDPSSGRLIAQIKNKSGDVQFYIWEN</sequence>
<gene>
    <name evidence="10" type="ORF">UV61_C0015G0008</name>
</gene>
<protein>
    <recommendedName>
        <fullName evidence="9">Glycosyltransferase RgtA/B/C/D-like domain-containing protein</fullName>
    </recommendedName>
</protein>
<keyword evidence="6 8" id="KW-1133">Transmembrane helix</keyword>
<dbReference type="PANTHER" id="PTHR33908:SF3">
    <property type="entry name" value="UNDECAPRENYL PHOSPHATE-ALPHA-4-AMINO-4-DEOXY-L-ARABINOSE ARABINOSYL TRANSFERASE"/>
    <property type="match status" value="1"/>
</dbReference>
<proteinExistence type="predicted"/>
<reference evidence="10 11" key="1">
    <citation type="journal article" date="2015" name="Nature">
        <title>rRNA introns, odd ribosomes, and small enigmatic genomes across a large radiation of phyla.</title>
        <authorList>
            <person name="Brown C.T."/>
            <person name="Hug L.A."/>
            <person name="Thomas B.C."/>
            <person name="Sharon I."/>
            <person name="Castelle C.J."/>
            <person name="Singh A."/>
            <person name="Wilkins M.J."/>
            <person name="Williams K.H."/>
            <person name="Banfield J.F."/>
        </authorList>
    </citation>
    <scope>NUCLEOTIDE SEQUENCE [LARGE SCALE GENOMIC DNA]</scope>
</reference>
<keyword evidence="4" id="KW-0808">Transferase</keyword>
<comment type="caution">
    <text evidence="10">The sequence shown here is derived from an EMBL/GenBank/DDBJ whole genome shotgun (WGS) entry which is preliminary data.</text>
</comment>
<evidence type="ECO:0000256" key="7">
    <source>
        <dbReference type="ARBA" id="ARBA00023136"/>
    </source>
</evidence>
<dbReference type="InterPro" id="IPR038731">
    <property type="entry name" value="RgtA/B/C-like"/>
</dbReference>
<keyword evidence="5 8" id="KW-0812">Transmembrane</keyword>
<feature type="transmembrane region" description="Helical" evidence="8">
    <location>
        <begin position="213"/>
        <end position="233"/>
    </location>
</feature>
<feature type="transmembrane region" description="Helical" evidence="8">
    <location>
        <begin position="6"/>
        <end position="24"/>
    </location>
</feature>
<evidence type="ECO:0000256" key="1">
    <source>
        <dbReference type="ARBA" id="ARBA00004651"/>
    </source>
</evidence>
<organism evidence="10 11">
    <name type="scientific">Candidatus Gottesmanbacteria bacterium GW2011_GWB1_43_11</name>
    <dbReference type="NCBI Taxonomy" id="1618446"/>
    <lineage>
        <taxon>Bacteria</taxon>
        <taxon>Candidatus Gottesmaniibacteriota</taxon>
    </lineage>
</organism>
<dbReference type="GO" id="GO:0009103">
    <property type="term" value="P:lipopolysaccharide biosynthetic process"/>
    <property type="evidence" value="ECO:0007669"/>
    <property type="project" value="UniProtKB-ARBA"/>
</dbReference>
<evidence type="ECO:0000256" key="4">
    <source>
        <dbReference type="ARBA" id="ARBA00022679"/>
    </source>
</evidence>
<dbReference type="PANTHER" id="PTHR33908">
    <property type="entry name" value="MANNOSYLTRANSFERASE YKCB-RELATED"/>
    <property type="match status" value="1"/>
</dbReference>
<dbReference type="GO" id="GO:0010041">
    <property type="term" value="P:response to iron(III) ion"/>
    <property type="evidence" value="ECO:0007669"/>
    <property type="project" value="TreeGrafter"/>
</dbReference>
<dbReference type="Proteomes" id="UP000034050">
    <property type="component" value="Unassembled WGS sequence"/>
</dbReference>
<evidence type="ECO:0000313" key="11">
    <source>
        <dbReference type="Proteomes" id="UP000034050"/>
    </source>
</evidence>
<feature type="transmembrane region" description="Helical" evidence="8">
    <location>
        <begin position="168"/>
        <end position="201"/>
    </location>
</feature>
<keyword evidence="3" id="KW-0328">Glycosyltransferase</keyword>